<accession>A0ABU9KQI4</accession>
<evidence type="ECO:0000259" key="2">
    <source>
        <dbReference type="PROSITE" id="PS50975"/>
    </source>
</evidence>
<feature type="domain" description="ATP-grasp" evidence="2">
    <location>
        <begin position="151"/>
        <end position="358"/>
    </location>
</feature>
<sequence>MYEYQSLRKCISNNDNELIIFGADRFSQFPCRDASVNSKCDRVLPVARSDDVVVLRGKLDSEYHKWLRSHGLGSDHIVEYNAYSGEMSLSELIVNDPEPVKKIIRQIGKKPVYVPWFSGRMETEAAKVLGADLFGATETATLKYNDKSAFKTVCQELGIAVVEGTSFDMHPEDNNNCTDMENIINEYLSTCETVIIRGTLGEAGMSLYKTKGNDISEIYNEIAASGERSIIIEPFMNVSSSPNDQWAISRDGNINSLGMRDQICERGMVHVGTLKEADASADTLNCITKTSVKIVTNMAEFGYRGIIGIDYIVSDDGIFPVENNARFNGSSYVSMIVDNIEESFSPIPFWKFIKIRTEACSFLELTERIEPVLYDGKKLNSVFPFSCDTLPLSGDFAVILLAENMAEIFNIEESLKEMVIKSF</sequence>
<dbReference type="EMBL" id="JBCAUS010000002">
    <property type="protein sequence ID" value="MEL4304649.1"/>
    <property type="molecule type" value="Genomic_DNA"/>
</dbReference>
<organism evidence="3 4">
    <name type="scientific">Methanococcoides cohabitans</name>
    <dbReference type="NCBI Taxonomy" id="3136559"/>
    <lineage>
        <taxon>Archaea</taxon>
        <taxon>Methanobacteriati</taxon>
        <taxon>Methanobacteriota</taxon>
        <taxon>Stenosarchaea group</taxon>
        <taxon>Methanomicrobia</taxon>
        <taxon>Methanosarcinales</taxon>
        <taxon>Methanosarcinaceae</taxon>
        <taxon>Methanococcoides</taxon>
    </lineage>
</organism>
<keyword evidence="4" id="KW-1185">Reference proteome</keyword>
<protein>
    <recommendedName>
        <fullName evidence="2">ATP-grasp domain-containing protein</fullName>
    </recommendedName>
</protein>
<dbReference type="SUPFAM" id="SSF56059">
    <property type="entry name" value="Glutathione synthetase ATP-binding domain-like"/>
    <property type="match status" value="1"/>
</dbReference>
<dbReference type="InterPro" id="IPR011761">
    <property type="entry name" value="ATP-grasp"/>
</dbReference>
<comment type="caution">
    <text evidence="3">The sequence shown here is derived from an EMBL/GenBank/DDBJ whole genome shotgun (WGS) entry which is preliminary data.</text>
</comment>
<evidence type="ECO:0000313" key="4">
    <source>
        <dbReference type="Proteomes" id="UP001396646"/>
    </source>
</evidence>
<evidence type="ECO:0000256" key="1">
    <source>
        <dbReference type="PROSITE-ProRule" id="PRU00409"/>
    </source>
</evidence>
<dbReference type="RefSeq" id="WP_342126359.1">
    <property type="nucleotide sequence ID" value="NZ_JBCAUS010000002.1"/>
</dbReference>
<name>A0ABU9KQI4_9EURY</name>
<dbReference type="Gene3D" id="3.30.470.20">
    <property type="entry name" value="ATP-grasp fold, B domain"/>
    <property type="match status" value="1"/>
</dbReference>
<reference evidence="3 4" key="1">
    <citation type="submission" date="2024-04" db="EMBL/GenBank/DDBJ databases">
        <title>Methanococcoides sp. LMO-2.</title>
        <authorList>
            <person name="Liang L."/>
        </authorList>
    </citation>
    <scope>NUCLEOTIDE SEQUENCE [LARGE SCALE GENOMIC DNA]</scope>
    <source>
        <strain evidence="3 4">LMO-2</strain>
    </source>
</reference>
<keyword evidence="1" id="KW-0547">Nucleotide-binding</keyword>
<dbReference type="PROSITE" id="PS50975">
    <property type="entry name" value="ATP_GRASP"/>
    <property type="match status" value="1"/>
</dbReference>
<gene>
    <name evidence="3" type="ORF">WOA13_02185</name>
</gene>
<dbReference type="Proteomes" id="UP001396646">
    <property type="component" value="Unassembled WGS sequence"/>
</dbReference>
<keyword evidence="1" id="KW-0067">ATP-binding</keyword>
<proteinExistence type="predicted"/>
<evidence type="ECO:0000313" key="3">
    <source>
        <dbReference type="EMBL" id="MEL4304649.1"/>
    </source>
</evidence>